<comment type="caution">
    <text evidence="5">The sequence shown here is derived from an EMBL/GenBank/DDBJ whole genome shotgun (WGS) entry which is preliminary data.</text>
</comment>
<reference evidence="5 6" key="1">
    <citation type="submission" date="2017-07" db="EMBL/GenBank/DDBJ databases">
        <title>Draft whole genome sequences of clinical Proprionibacteriaceae strains.</title>
        <authorList>
            <person name="Bernier A.-M."/>
            <person name="Bernard K."/>
            <person name="Domingo M.-C."/>
        </authorList>
    </citation>
    <scope>NUCLEOTIDE SEQUENCE [LARGE SCALE GENOMIC DNA]</scope>
    <source>
        <strain evidence="5 6">NML 030167</strain>
    </source>
</reference>
<evidence type="ECO:0000259" key="3">
    <source>
        <dbReference type="Pfam" id="PF00534"/>
    </source>
</evidence>
<organism evidence="5 6">
    <name type="scientific">Enemella evansiae</name>
    <dbReference type="NCBI Taxonomy" id="2016499"/>
    <lineage>
        <taxon>Bacteria</taxon>
        <taxon>Bacillati</taxon>
        <taxon>Actinomycetota</taxon>
        <taxon>Actinomycetes</taxon>
        <taxon>Propionibacteriales</taxon>
        <taxon>Propionibacteriaceae</taxon>
        <taxon>Enemella</taxon>
    </lineage>
</organism>
<dbReference type="OrthoDB" id="9775208at2"/>
<dbReference type="GO" id="GO:1901137">
    <property type="term" value="P:carbohydrate derivative biosynthetic process"/>
    <property type="evidence" value="ECO:0007669"/>
    <property type="project" value="UniProtKB-ARBA"/>
</dbReference>
<evidence type="ECO:0000256" key="2">
    <source>
        <dbReference type="ARBA" id="ARBA00022679"/>
    </source>
</evidence>
<gene>
    <name evidence="5" type="ORF">CGZ94_19450</name>
</gene>
<keyword evidence="6" id="KW-1185">Reference proteome</keyword>
<dbReference type="InterPro" id="IPR050194">
    <property type="entry name" value="Glycosyltransferase_grp1"/>
</dbReference>
<sequence length="417" mass="44723">MRPPPGCPRLSRARRDVHLGGQRRRPRGALPGADRVSDPIRLLCILHTAQPSGAELSAIRLLAALRRTDVDARALTLADGPVVELLTQRGIPVTVRPVNTRATRIGGGPRALARGVRQLIAAGWRIGGELAGEQTDARVQVLMAESTKALLLGALITARCRIPLVWRVHDRVSADYFGLPVSVAVRLFGALVADGFLANSRSTAQTLWTLGKPLAVCSPGVEAGSAHREQAEPDAVVLGMAGRITEWKGQDVLLDALAGMRNRPRVRFFGAALFGEDAYRDRLLAQVDRLGLADRVTFTGHVDDPLTALSGCDIAVHCSRQAEPFGQVIVEAMSVGAVPVATAPGGPSEIITGWRDGVLLDPEDPPQLGRTLDRLIEDRPLRTRLADAARRRAGDFSVDASARIARTLLQQVIGGRR</sequence>
<dbReference type="InterPro" id="IPR028098">
    <property type="entry name" value="Glyco_trans_4-like_N"/>
</dbReference>
<dbReference type="Proteomes" id="UP000215896">
    <property type="component" value="Unassembled WGS sequence"/>
</dbReference>
<keyword evidence="2 5" id="KW-0808">Transferase</keyword>
<dbReference type="SUPFAM" id="SSF53756">
    <property type="entry name" value="UDP-Glycosyltransferase/glycogen phosphorylase"/>
    <property type="match status" value="1"/>
</dbReference>
<dbReference type="EMBL" id="NMVO01000018">
    <property type="protein sequence ID" value="OYO08690.1"/>
    <property type="molecule type" value="Genomic_DNA"/>
</dbReference>
<dbReference type="PANTHER" id="PTHR45947">
    <property type="entry name" value="SULFOQUINOVOSYL TRANSFERASE SQD2"/>
    <property type="match status" value="1"/>
</dbReference>
<evidence type="ECO:0000259" key="4">
    <source>
        <dbReference type="Pfam" id="PF13439"/>
    </source>
</evidence>
<dbReference type="InterPro" id="IPR001296">
    <property type="entry name" value="Glyco_trans_1"/>
</dbReference>
<proteinExistence type="predicted"/>
<dbReference type="GO" id="GO:0016757">
    <property type="term" value="F:glycosyltransferase activity"/>
    <property type="evidence" value="ECO:0007669"/>
    <property type="project" value="UniProtKB-KW"/>
</dbReference>
<evidence type="ECO:0000256" key="1">
    <source>
        <dbReference type="ARBA" id="ARBA00022676"/>
    </source>
</evidence>
<accession>A0A255FYC3</accession>
<feature type="domain" description="Glycosyltransferase subfamily 4-like N-terminal" evidence="4">
    <location>
        <begin position="52"/>
        <end position="222"/>
    </location>
</feature>
<dbReference type="Pfam" id="PF13439">
    <property type="entry name" value="Glyco_transf_4"/>
    <property type="match status" value="1"/>
</dbReference>
<name>A0A255FYC3_9ACTN</name>
<dbReference type="PANTHER" id="PTHR45947:SF3">
    <property type="entry name" value="SULFOQUINOVOSYL TRANSFERASE SQD2"/>
    <property type="match status" value="1"/>
</dbReference>
<protein>
    <submittedName>
        <fullName evidence="5">Glycosyl transferase family 1</fullName>
    </submittedName>
</protein>
<evidence type="ECO:0000313" key="5">
    <source>
        <dbReference type="EMBL" id="OYO08690.1"/>
    </source>
</evidence>
<feature type="domain" description="Glycosyl transferase family 1" evidence="3">
    <location>
        <begin position="233"/>
        <end position="392"/>
    </location>
</feature>
<dbReference type="Pfam" id="PF00534">
    <property type="entry name" value="Glycos_transf_1"/>
    <property type="match status" value="1"/>
</dbReference>
<dbReference type="Gene3D" id="3.40.50.2000">
    <property type="entry name" value="Glycogen Phosphorylase B"/>
    <property type="match status" value="2"/>
</dbReference>
<keyword evidence="1" id="KW-0328">Glycosyltransferase</keyword>
<evidence type="ECO:0000313" key="6">
    <source>
        <dbReference type="Proteomes" id="UP000215896"/>
    </source>
</evidence>
<dbReference type="AlphaFoldDB" id="A0A255FYC3"/>